<dbReference type="EMBL" id="QRAP01000005">
    <property type="protein sequence ID" value="RDK90772.1"/>
    <property type="molecule type" value="Genomic_DNA"/>
</dbReference>
<evidence type="ECO:0000256" key="5">
    <source>
        <dbReference type="ARBA" id="ARBA00022519"/>
    </source>
</evidence>
<reference evidence="18 19" key="1">
    <citation type="submission" date="2018-07" db="EMBL/GenBank/DDBJ databases">
        <title>Genomic Encyclopedia of Type Strains, Phase IV (KMG-IV): sequencing the most valuable type-strain genomes for metagenomic binning, comparative biology and taxonomic classification.</title>
        <authorList>
            <person name="Goeker M."/>
        </authorList>
    </citation>
    <scope>NUCLEOTIDE SEQUENCE [LARGE SCALE GENOMIC DNA]</scope>
    <source>
        <strain evidence="18 19">DSM 103736</strain>
    </source>
</reference>
<comment type="subcellular location">
    <subcellularLocation>
        <location evidence="3 15">Cell inner membrane</location>
    </subcellularLocation>
    <subcellularLocation>
        <location evidence="2">Membrane</location>
        <topology evidence="2">Multi-pass membrane protein</topology>
    </subcellularLocation>
</comment>
<keyword evidence="19" id="KW-1185">Reference proteome</keyword>
<accession>A0A370QPT3</accession>
<feature type="domain" description="Histidine kinase" evidence="16">
    <location>
        <begin position="254"/>
        <end position="467"/>
    </location>
</feature>
<gene>
    <name evidence="18" type="ORF">C8D90_10546</name>
</gene>
<dbReference type="InterPro" id="IPR036890">
    <property type="entry name" value="HATPase_C_sf"/>
</dbReference>
<feature type="transmembrane region" description="Helical" evidence="15">
    <location>
        <begin position="172"/>
        <end position="192"/>
    </location>
</feature>
<name>A0A370QPT3_9GAMM</name>
<keyword evidence="8 15" id="KW-0812">Transmembrane</keyword>
<protein>
    <recommendedName>
        <fullName evidence="15">Sensor protein</fullName>
        <ecNumber evidence="15">2.7.13.3</ecNumber>
    </recommendedName>
</protein>
<dbReference type="FunFam" id="3.30.565.10:FF:000006">
    <property type="entry name" value="Sensor histidine kinase WalK"/>
    <property type="match status" value="1"/>
</dbReference>
<dbReference type="CDD" id="cd00082">
    <property type="entry name" value="HisKA"/>
    <property type="match status" value="1"/>
</dbReference>
<dbReference type="Gene3D" id="3.30.565.10">
    <property type="entry name" value="Histidine kinase-like ATPase, C-terminal domain"/>
    <property type="match status" value="1"/>
</dbReference>
<dbReference type="Gene3D" id="1.10.287.130">
    <property type="match status" value="1"/>
</dbReference>
<dbReference type="GO" id="GO:0005524">
    <property type="term" value="F:ATP binding"/>
    <property type="evidence" value="ECO:0007669"/>
    <property type="project" value="UniProtKB-KW"/>
</dbReference>
<dbReference type="InterPro" id="IPR004358">
    <property type="entry name" value="Sig_transdc_His_kin-like_C"/>
</dbReference>
<keyword evidence="6" id="KW-0597">Phosphoprotein</keyword>
<dbReference type="InterPro" id="IPR050428">
    <property type="entry name" value="TCS_sensor_his_kinase"/>
</dbReference>
<dbReference type="InterPro" id="IPR006290">
    <property type="entry name" value="CztS_silS_copS"/>
</dbReference>
<dbReference type="PRINTS" id="PR00344">
    <property type="entry name" value="BCTRLSENSOR"/>
</dbReference>
<keyword evidence="12 15" id="KW-1133">Transmembrane helix</keyword>
<comment type="catalytic activity">
    <reaction evidence="1 15">
        <text>ATP + protein L-histidine = ADP + protein N-phospho-L-histidine.</text>
        <dbReference type="EC" id="2.7.13.3"/>
    </reaction>
</comment>
<dbReference type="SUPFAM" id="SSF47384">
    <property type="entry name" value="Homodimeric domain of signal transducing histidine kinase"/>
    <property type="match status" value="1"/>
</dbReference>
<dbReference type="NCBIfam" id="TIGR01386">
    <property type="entry name" value="cztS_silS_copS"/>
    <property type="match status" value="1"/>
</dbReference>
<evidence type="ECO:0000256" key="10">
    <source>
        <dbReference type="ARBA" id="ARBA00022777"/>
    </source>
</evidence>
<evidence type="ECO:0000256" key="14">
    <source>
        <dbReference type="ARBA" id="ARBA00023136"/>
    </source>
</evidence>
<evidence type="ECO:0000313" key="19">
    <source>
        <dbReference type="Proteomes" id="UP000254848"/>
    </source>
</evidence>
<dbReference type="InterPro" id="IPR003661">
    <property type="entry name" value="HisK_dim/P_dom"/>
</dbReference>
<dbReference type="InterPro" id="IPR003594">
    <property type="entry name" value="HATPase_dom"/>
</dbReference>
<comment type="caution">
    <text evidence="18">The sequence shown here is derived from an EMBL/GenBank/DDBJ whole genome shotgun (WGS) entry which is preliminary data.</text>
</comment>
<feature type="domain" description="HAMP" evidence="17">
    <location>
        <begin position="193"/>
        <end position="246"/>
    </location>
</feature>
<evidence type="ECO:0000313" key="18">
    <source>
        <dbReference type="EMBL" id="RDK90772.1"/>
    </source>
</evidence>
<dbReference type="SUPFAM" id="SSF55874">
    <property type="entry name" value="ATPase domain of HSP90 chaperone/DNA topoisomerase II/histidine kinase"/>
    <property type="match status" value="1"/>
</dbReference>
<keyword evidence="11 15" id="KW-0067">ATP-binding</keyword>
<keyword evidence="7 15" id="KW-0808">Transferase</keyword>
<dbReference type="CDD" id="cd00075">
    <property type="entry name" value="HATPase"/>
    <property type="match status" value="1"/>
</dbReference>
<evidence type="ECO:0000256" key="2">
    <source>
        <dbReference type="ARBA" id="ARBA00004141"/>
    </source>
</evidence>
<dbReference type="AlphaFoldDB" id="A0A370QPT3"/>
<dbReference type="PROSITE" id="PS50885">
    <property type="entry name" value="HAMP"/>
    <property type="match status" value="1"/>
</dbReference>
<comment type="function">
    <text evidence="15">Member of a two-component regulatory system.</text>
</comment>
<dbReference type="PROSITE" id="PS50109">
    <property type="entry name" value="HIS_KIN"/>
    <property type="match status" value="1"/>
</dbReference>
<evidence type="ECO:0000256" key="12">
    <source>
        <dbReference type="ARBA" id="ARBA00022989"/>
    </source>
</evidence>
<dbReference type="PANTHER" id="PTHR45436">
    <property type="entry name" value="SENSOR HISTIDINE KINASE YKOH"/>
    <property type="match status" value="1"/>
</dbReference>
<evidence type="ECO:0000256" key="15">
    <source>
        <dbReference type="RuleBase" id="RU364088"/>
    </source>
</evidence>
<keyword evidence="9 15" id="KW-0547">Nucleotide-binding</keyword>
<keyword evidence="10 15" id="KW-0418">Kinase</keyword>
<dbReference type="SMART" id="SM00388">
    <property type="entry name" value="HisKA"/>
    <property type="match status" value="1"/>
</dbReference>
<sequence>MMILSTIRQWSLARRLSLSFTLSMAALIIVIFAVIYTSLVVQLKHRNGQEMERILQSQRNAIANIHDGRRLKAWQQRWVENFDPDKRVFLRIFDGDGKLFAASPHMPVESYHFPSAGKPYRTQVWFNKQEKRKVKMLLATENITLRNGETWVIQVALNASQERELVELSMHILRVVGIAAVLFTALLSWLIVRTGLKPLNTLNQQIQNIHIEKLNTRIGQREWPAELKALAASFDGMLERLERSFTELSRFSSDIAHEFRAPINNIIAAASVIQSRVRPPEEYQETLAKISEEGERLSRMITSMLFLARADNAKEVMHPEAINAGALFSHIIDFFSMSAEEKQITLAQRGDATLHADPLLLGRALSNLVDNALRYTPPGGQITLEAAARGNDVLLSVTDSGSGIKADDLPHVFERFYRADYARTDRESSGLGLAMVKSIAELHHGSVSAESTPGEGSRFTLCLPGGNTVIS</sequence>
<evidence type="ECO:0000256" key="1">
    <source>
        <dbReference type="ARBA" id="ARBA00000085"/>
    </source>
</evidence>
<dbReference type="SMART" id="SM00304">
    <property type="entry name" value="HAMP"/>
    <property type="match status" value="1"/>
</dbReference>
<evidence type="ECO:0000256" key="13">
    <source>
        <dbReference type="ARBA" id="ARBA00023012"/>
    </source>
</evidence>
<dbReference type="Gene3D" id="6.10.340.10">
    <property type="match status" value="1"/>
</dbReference>
<dbReference type="InterPro" id="IPR036097">
    <property type="entry name" value="HisK_dim/P_sf"/>
</dbReference>
<dbReference type="Pfam" id="PF00512">
    <property type="entry name" value="HisKA"/>
    <property type="match status" value="1"/>
</dbReference>
<dbReference type="InterPro" id="IPR003660">
    <property type="entry name" value="HAMP_dom"/>
</dbReference>
<feature type="transmembrane region" description="Helical" evidence="15">
    <location>
        <begin position="20"/>
        <end position="41"/>
    </location>
</feature>
<dbReference type="InterPro" id="IPR005467">
    <property type="entry name" value="His_kinase_dom"/>
</dbReference>
<organism evidence="18 19">
    <name type="scientific">Enterobacillus tribolii</name>
    <dbReference type="NCBI Taxonomy" id="1487935"/>
    <lineage>
        <taxon>Bacteria</taxon>
        <taxon>Pseudomonadati</taxon>
        <taxon>Pseudomonadota</taxon>
        <taxon>Gammaproteobacteria</taxon>
        <taxon>Enterobacterales</taxon>
        <taxon>Hafniaceae</taxon>
        <taxon>Enterobacillus</taxon>
    </lineage>
</organism>
<dbReference type="GO" id="GO:0005886">
    <property type="term" value="C:plasma membrane"/>
    <property type="evidence" value="ECO:0007669"/>
    <property type="project" value="UniProtKB-SubCell"/>
</dbReference>
<proteinExistence type="predicted"/>
<evidence type="ECO:0000256" key="4">
    <source>
        <dbReference type="ARBA" id="ARBA00022475"/>
    </source>
</evidence>
<evidence type="ECO:0000256" key="9">
    <source>
        <dbReference type="ARBA" id="ARBA00022741"/>
    </source>
</evidence>
<evidence type="ECO:0000259" key="16">
    <source>
        <dbReference type="PROSITE" id="PS50109"/>
    </source>
</evidence>
<evidence type="ECO:0000256" key="8">
    <source>
        <dbReference type="ARBA" id="ARBA00022692"/>
    </source>
</evidence>
<dbReference type="Pfam" id="PF02518">
    <property type="entry name" value="HATPase_c"/>
    <property type="match status" value="1"/>
</dbReference>
<keyword evidence="4 15" id="KW-1003">Cell membrane</keyword>
<evidence type="ECO:0000256" key="7">
    <source>
        <dbReference type="ARBA" id="ARBA00022679"/>
    </source>
</evidence>
<keyword evidence="13 15" id="KW-0902">Two-component regulatory system</keyword>
<evidence type="ECO:0000256" key="3">
    <source>
        <dbReference type="ARBA" id="ARBA00004533"/>
    </source>
</evidence>
<dbReference type="EC" id="2.7.13.3" evidence="15"/>
<evidence type="ECO:0000256" key="11">
    <source>
        <dbReference type="ARBA" id="ARBA00022840"/>
    </source>
</evidence>
<dbReference type="PANTHER" id="PTHR45436:SF15">
    <property type="entry name" value="SENSOR HISTIDINE KINASE CUSS"/>
    <property type="match status" value="1"/>
</dbReference>
<keyword evidence="5 15" id="KW-0997">Cell inner membrane</keyword>
<dbReference type="RefSeq" id="WP_115458604.1">
    <property type="nucleotide sequence ID" value="NZ_QRAP01000005.1"/>
</dbReference>
<dbReference type="Proteomes" id="UP000254848">
    <property type="component" value="Unassembled WGS sequence"/>
</dbReference>
<evidence type="ECO:0000256" key="6">
    <source>
        <dbReference type="ARBA" id="ARBA00022553"/>
    </source>
</evidence>
<keyword evidence="14 15" id="KW-0472">Membrane</keyword>
<evidence type="ECO:0000259" key="17">
    <source>
        <dbReference type="PROSITE" id="PS50885"/>
    </source>
</evidence>
<dbReference type="SMART" id="SM00387">
    <property type="entry name" value="HATPase_c"/>
    <property type="match status" value="1"/>
</dbReference>
<dbReference type="OrthoDB" id="9809766at2"/>
<dbReference type="GO" id="GO:0000155">
    <property type="term" value="F:phosphorelay sensor kinase activity"/>
    <property type="evidence" value="ECO:0007669"/>
    <property type="project" value="InterPro"/>
</dbReference>